<name>A0ABN2G222_9ACTN</name>
<dbReference type="Pfam" id="PF08352">
    <property type="entry name" value="oligo_HPY"/>
    <property type="match status" value="1"/>
</dbReference>
<evidence type="ECO:0000256" key="1">
    <source>
        <dbReference type="ARBA" id="ARBA00022448"/>
    </source>
</evidence>
<evidence type="ECO:0000256" key="2">
    <source>
        <dbReference type="ARBA" id="ARBA00022741"/>
    </source>
</evidence>
<accession>A0ABN2G222</accession>
<evidence type="ECO:0000313" key="7">
    <source>
        <dbReference type="Proteomes" id="UP001500064"/>
    </source>
</evidence>
<gene>
    <name evidence="6" type="ORF">GCM10009733_072110</name>
</gene>
<evidence type="ECO:0000256" key="3">
    <source>
        <dbReference type="ARBA" id="ARBA00022840"/>
    </source>
</evidence>
<keyword evidence="3" id="KW-0067">ATP-binding</keyword>
<keyword evidence="2" id="KW-0547">Nucleotide-binding</keyword>
<protein>
    <recommendedName>
        <fullName evidence="5">Oligopeptide/dipeptide ABC transporter C-terminal domain-containing protein</fullName>
    </recommendedName>
</protein>
<dbReference type="InterPro" id="IPR027417">
    <property type="entry name" value="P-loop_NTPase"/>
</dbReference>
<keyword evidence="1" id="KW-0813">Transport</keyword>
<dbReference type="InterPro" id="IPR013563">
    <property type="entry name" value="Oligopep_ABC_C"/>
</dbReference>
<feature type="domain" description="Oligopeptide/dipeptide ABC transporter C-terminal" evidence="5">
    <location>
        <begin position="11"/>
        <end position="41"/>
    </location>
</feature>
<dbReference type="EMBL" id="BAAAMU010000070">
    <property type="protein sequence ID" value="GAA1663935.1"/>
    <property type="molecule type" value="Genomic_DNA"/>
</dbReference>
<dbReference type="RefSeq" id="WP_346111121.1">
    <property type="nucleotide sequence ID" value="NZ_BAAAMU010000070.1"/>
</dbReference>
<proteinExistence type="predicted"/>
<reference evidence="6 7" key="1">
    <citation type="journal article" date="2019" name="Int. J. Syst. Evol. Microbiol.">
        <title>The Global Catalogue of Microorganisms (GCM) 10K type strain sequencing project: providing services to taxonomists for standard genome sequencing and annotation.</title>
        <authorList>
            <consortium name="The Broad Institute Genomics Platform"/>
            <consortium name="The Broad Institute Genome Sequencing Center for Infectious Disease"/>
            <person name="Wu L."/>
            <person name="Ma J."/>
        </authorList>
    </citation>
    <scope>NUCLEOTIDE SEQUENCE [LARGE SCALE GENOMIC DNA]</scope>
    <source>
        <strain evidence="6 7">JCM 13929</strain>
    </source>
</reference>
<sequence>MESTALPGDLDEEDPAEPPNLLAEPAGCPFAHRCPHATPTCHTEAPPTHTFTPDHRTRCWLYA</sequence>
<evidence type="ECO:0000259" key="5">
    <source>
        <dbReference type="Pfam" id="PF08352"/>
    </source>
</evidence>
<evidence type="ECO:0000313" key="6">
    <source>
        <dbReference type="EMBL" id="GAA1663935.1"/>
    </source>
</evidence>
<keyword evidence="7" id="KW-1185">Reference proteome</keyword>
<comment type="caution">
    <text evidence="6">The sequence shown here is derived from an EMBL/GenBank/DDBJ whole genome shotgun (WGS) entry which is preliminary data.</text>
</comment>
<evidence type="ECO:0000256" key="4">
    <source>
        <dbReference type="SAM" id="MobiDB-lite"/>
    </source>
</evidence>
<dbReference type="Proteomes" id="UP001500064">
    <property type="component" value="Unassembled WGS sequence"/>
</dbReference>
<feature type="region of interest" description="Disordered" evidence="4">
    <location>
        <begin position="1"/>
        <end position="25"/>
    </location>
</feature>
<organism evidence="6 7">
    <name type="scientific">Nonomuraea maheshkhaliensis</name>
    <dbReference type="NCBI Taxonomy" id="419590"/>
    <lineage>
        <taxon>Bacteria</taxon>
        <taxon>Bacillati</taxon>
        <taxon>Actinomycetota</taxon>
        <taxon>Actinomycetes</taxon>
        <taxon>Streptosporangiales</taxon>
        <taxon>Streptosporangiaceae</taxon>
        <taxon>Nonomuraea</taxon>
    </lineage>
</organism>
<dbReference type="Gene3D" id="3.40.50.300">
    <property type="entry name" value="P-loop containing nucleotide triphosphate hydrolases"/>
    <property type="match status" value="1"/>
</dbReference>
<dbReference type="NCBIfam" id="TIGR01727">
    <property type="entry name" value="oligo_HPY"/>
    <property type="match status" value="1"/>
</dbReference>